<evidence type="ECO:0000313" key="15">
    <source>
        <dbReference type="Proteomes" id="UP001298753"/>
    </source>
</evidence>
<evidence type="ECO:0000256" key="7">
    <source>
        <dbReference type="ARBA" id="ARBA00022605"/>
    </source>
</evidence>
<reference evidence="14 15" key="1">
    <citation type="submission" date="2021-10" db="EMBL/GenBank/DDBJ databases">
        <title>Anaerobic single-cell dispensing facilitates the cultivation of human gut bacteria.</title>
        <authorList>
            <person name="Afrizal A."/>
        </authorList>
    </citation>
    <scope>NUCLEOTIDE SEQUENCE [LARGE SCALE GENOMIC DNA]</scope>
    <source>
        <strain evidence="14 15">CLA-AA-H270</strain>
    </source>
</reference>
<dbReference type="PIRSF" id="PIRSF500824">
    <property type="entry name" value="TrpB_prok"/>
    <property type="match status" value="1"/>
</dbReference>
<name>A0AAW4VYP8_9FIRM</name>
<feature type="domain" description="Tryptophan synthase beta chain-like PALP" evidence="13">
    <location>
        <begin position="79"/>
        <end position="417"/>
    </location>
</feature>
<comment type="subunit">
    <text evidence="5">Tetramer of two alpha and two beta chains.</text>
</comment>
<sequence>MAKIPHRLYLTEDQMPKQWYNLRADMKEKPDPLIHPGTHQPLAEQDLYPIFCQKLAHQELDNDTRYIDIPEPVLDMYKLYRPSPLCRAYNLEKALDTPAKIYYKFEGNNTSGSHKLNSAIAQAYYAKEQGLKGLTTETGAGQWGTALSEACAYFGLDLKVFMVKVSYEQKPFRKAIMQTFDANVTPSPSNTTEAGRAILAHDPTTGGSLGCAISEAVEVATTHEGYRYVLGSVLNQVLLHQSIIGLESKQAMEMLDEYPDIVIGCAGGGSNLGGLISPFMQDKLLGKADPRIIAVEPASCPSLTRGKYVYDFCDTGHVTPLARMYTLGNGFMPAPNHAGGLRYHGMSPILSKLYHDGYMEAVSVKQTDVFDAAVQFAKVETILPAPESSHAIRAAIDEALKCKETGEAKTILFGLTGTGYFDMAAYEAYHNGTMRNHIPTDEELQIGFDTIPPQE</sequence>
<comment type="cofactor">
    <cofactor evidence="1">
        <name>pyridoxal 5'-phosphate</name>
        <dbReference type="ChEBI" id="CHEBI:597326"/>
    </cofactor>
</comment>
<dbReference type="Gene3D" id="3.40.50.1100">
    <property type="match status" value="2"/>
</dbReference>
<dbReference type="EMBL" id="JAJEPX010000003">
    <property type="protein sequence ID" value="MCC2175953.1"/>
    <property type="molecule type" value="Genomic_DNA"/>
</dbReference>
<dbReference type="InterPro" id="IPR001926">
    <property type="entry name" value="TrpB-like_PALP"/>
</dbReference>
<dbReference type="SUPFAM" id="SSF53686">
    <property type="entry name" value="Tryptophan synthase beta subunit-like PLP-dependent enzymes"/>
    <property type="match status" value="1"/>
</dbReference>
<dbReference type="GeneID" id="98661308"/>
<gene>
    <name evidence="14" type="ORF">LKD22_02200</name>
</gene>
<dbReference type="GO" id="GO:0005737">
    <property type="term" value="C:cytoplasm"/>
    <property type="evidence" value="ECO:0007669"/>
    <property type="project" value="TreeGrafter"/>
</dbReference>
<evidence type="ECO:0000256" key="1">
    <source>
        <dbReference type="ARBA" id="ARBA00001933"/>
    </source>
</evidence>
<comment type="pathway">
    <text evidence="3">Amino-acid biosynthesis; L-tryptophan biosynthesis; L-tryptophan from chorismate: step 5/5.</text>
</comment>
<comment type="function">
    <text evidence="2">The beta subunit is responsible for the synthesis of L-tryptophan from indole and L-serine.</text>
</comment>
<evidence type="ECO:0000256" key="9">
    <source>
        <dbReference type="ARBA" id="ARBA00022898"/>
    </source>
</evidence>
<dbReference type="PANTHER" id="PTHR48077">
    <property type="entry name" value="TRYPTOPHAN SYNTHASE-RELATED"/>
    <property type="match status" value="1"/>
</dbReference>
<comment type="caution">
    <text evidence="14">The sequence shown here is derived from an EMBL/GenBank/DDBJ whole genome shotgun (WGS) entry which is preliminary data.</text>
</comment>
<evidence type="ECO:0000259" key="13">
    <source>
        <dbReference type="Pfam" id="PF00291"/>
    </source>
</evidence>
<evidence type="ECO:0000256" key="12">
    <source>
        <dbReference type="ARBA" id="ARBA00049047"/>
    </source>
</evidence>
<dbReference type="EC" id="4.2.1.20" evidence="6"/>
<accession>A0AAW4VYP8</accession>
<dbReference type="InterPro" id="IPR006316">
    <property type="entry name" value="Trp_synth_b-like"/>
</dbReference>
<protein>
    <recommendedName>
        <fullName evidence="6">tryptophan synthase</fullName>
        <ecNumber evidence="6">4.2.1.20</ecNumber>
    </recommendedName>
</protein>
<keyword evidence="15" id="KW-1185">Reference proteome</keyword>
<dbReference type="PANTHER" id="PTHR48077:SF6">
    <property type="entry name" value="TRYPTOPHAN SYNTHASE"/>
    <property type="match status" value="1"/>
</dbReference>
<organism evidence="14 15">
    <name type="scientific">Agathobaculum butyriciproducens</name>
    <dbReference type="NCBI Taxonomy" id="1628085"/>
    <lineage>
        <taxon>Bacteria</taxon>
        <taxon>Bacillati</taxon>
        <taxon>Bacillota</taxon>
        <taxon>Clostridia</taxon>
        <taxon>Eubacteriales</taxon>
        <taxon>Butyricicoccaceae</taxon>
        <taxon>Agathobaculum</taxon>
    </lineage>
</organism>
<dbReference type="RefSeq" id="WP_227600101.1">
    <property type="nucleotide sequence ID" value="NZ_JAJEPX010000003.1"/>
</dbReference>
<dbReference type="GO" id="GO:0052684">
    <property type="term" value="F:L-serine hydro-lyase (adding indole, L-tryptophan-forming) activity"/>
    <property type="evidence" value="ECO:0007669"/>
    <property type="project" value="TreeGrafter"/>
</dbReference>
<comment type="catalytic activity">
    <reaction evidence="12">
        <text>(1S,2R)-1-C-(indol-3-yl)glycerol 3-phosphate + L-serine = D-glyceraldehyde 3-phosphate + L-tryptophan + H2O</text>
        <dbReference type="Rhea" id="RHEA:10532"/>
        <dbReference type="ChEBI" id="CHEBI:15377"/>
        <dbReference type="ChEBI" id="CHEBI:33384"/>
        <dbReference type="ChEBI" id="CHEBI:57912"/>
        <dbReference type="ChEBI" id="CHEBI:58866"/>
        <dbReference type="ChEBI" id="CHEBI:59776"/>
        <dbReference type="EC" id="4.2.1.20"/>
    </reaction>
</comment>
<dbReference type="NCBIfam" id="TIGR01415">
    <property type="entry name" value="trpB_rel"/>
    <property type="match status" value="1"/>
</dbReference>
<evidence type="ECO:0000256" key="2">
    <source>
        <dbReference type="ARBA" id="ARBA00002786"/>
    </source>
</evidence>
<evidence type="ECO:0000256" key="6">
    <source>
        <dbReference type="ARBA" id="ARBA00012043"/>
    </source>
</evidence>
<dbReference type="Pfam" id="PF00291">
    <property type="entry name" value="PALP"/>
    <property type="match status" value="1"/>
</dbReference>
<evidence type="ECO:0000256" key="8">
    <source>
        <dbReference type="ARBA" id="ARBA00022822"/>
    </source>
</evidence>
<dbReference type="PIRSF" id="PIRSF001413">
    <property type="entry name" value="Trp_syn_beta"/>
    <property type="match status" value="1"/>
</dbReference>
<dbReference type="AlphaFoldDB" id="A0AAW4VYP8"/>
<dbReference type="InterPro" id="IPR023026">
    <property type="entry name" value="Trp_synth_beta/beta-like"/>
</dbReference>
<keyword evidence="11" id="KW-0456">Lyase</keyword>
<dbReference type="Proteomes" id="UP001298753">
    <property type="component" value="Unassembled WGS sequence"/>
</dbReference>
<keyword evidence="10" id="KW-0057">Aromatic amino acid biosynthesis</keyword>
<dbReference type="InterPro" id="IPR036052">
    <property type="entry name" value="TrpB-like_PALP_sf"/>
</dbReference>
<evidence type="ECO:0000313" key="14">
    <source>
        <dbReference type="EMBL" id="MCC2175953.1"/>
    </source>
</evidence>
<evidence type="ECO:0000256" key="5">
    <source>
        <dbReference type="ARBA" id="ARBA00011270"/>
    </source>
</evidence>
<keyword evidence="7" id="KW-0028">Amino-acid biosynthesis</keyword>
<dbReference type="NCBIfam" id="NF009057">
    <property type="entry name" value="PRK12391.1"/>
    <property type="match status" value="1"/>
</dbReference>
<evidence type="ECO:0000256" key="10">
    <source>
        <dbReference type="ARBA" id="ARBA00023141"/>
    </source>
</evidence>
<dbReference type="GO" id="GO:0030170">
    <property type="term" value="F:pyridoxal phosphate binding"/>
    <property type="evidence" value="ECO:0007669"/>
    <property type="project" value="InterPro"/>
</dbReference>
<evidence type="ECO:0000256" key="3">
    <source>
        <dbReference type="ARBA" id="ARBA00004733"/>
    </source>
</evidence>
<dbReference type="GO" id="GO:0004834">
    <property type="term" value="F:tryptophan synthase activity"/>
    <property type="evidence" value="ECO:0007669"/>
    <property type="project" value="UniProtKB-EC"/>
</dbReference>
<keyword evidence="8" id="KW-0822">Tryptophan biosynthesis</keyword>
<evidence type="ECO:0000256" key="11">
    <source>
        <dbReference type="ARBA" id="ARBA00023239"/>
    </source>
</evidence>
<evidence type="ECO:0000256" key="4">
    <source>
        <dbReference type="ARBA" id="ARBA00009982"/>
    </source>
</evidence>
<comment type="similarity">
    <text evidence="4">Belongs to the TrpB family.</text>
</comment>
<proteinExistence type="inferred from homology"/>
<keyword evidence="9" id="KW-0663">Pyridoxal phosphate</keyword>